<dbReference type="EMBL" id="JAPUFD010000014">
    <property type="protein sequence ID" value="MDI1491286.1"/>
    <property type="molecule type" value="Genomic_DNA"/>
</dbReference>
<evidence type="ECO:0000256" key="1">
    <source>
        <dbReference type="ARBA" id="ARBA00023002"/>
    </source>
</evidence>
<gene>
    <name evidence="3" type="ORF">OHK93_002495</name>
</gene>
<reference evidence="3" key="1">
    <citation type="journal article" date="2023" name="Genome Biol. Evol.">
        <title>First Whole Genome Sequence and Flow Cytometry Genome Size Data for the Lichen-Forming Fungus Ramalina farinacea (Ascomycota).</title>
        <authorList>
            <person name="Llewellyn T."/>
            <person name="Mian S."/>
            <person name="Hill R."/>
            <person name="Leitch I.J."/>
            <person name="Gaya E."/>
        </authorList>
    </citation>
    <scope>NUCLEOTIDE SEQUENCE</scope>
    <source>
        <strain evidence="3">LIQ254RAFAR</strain>
    </source>
</reference>
<comment type="caution">
    <text evidence="3">The sequence shown here is derived from an EMBL/GenBank/DDBJ whole genome shotgun (WGS) entry which is preliminary data.</text>
</comment>
<dbReference type="Pfam" id="PF00248">
    <property type="entry name" value="Aldo_ket_red"/>
    <property type="match status" value="1"/>
</dbReference>
<evidence type="ECO:0000313" key="4">
    <source>
        <dbReference type="Proteomes" id="UP001161017"/>
    </source>
</evidence>
<dbReference type="InterPro" id="IPR018170">
    <property type="entry name" value="Aldo/ket_reductase_CS"/>
</dbReference>
<dbReference type="GO" id="GO:0016491">
    <property type="term" value="F:oxidoreductase activity"/>
    <property type="evidence" value="ECO:0007669"/>
    <property type="project" value="UniProtKB-KW"/>
</dbReference>
<dbReference type="PROSITE" id="PS00062">
    <property type="entry name" value="ALDOKETO_REDUCTASE_2"/>
    <property type="match status" value="1"/>
</dbReference>
<organism evidence="3 4">
    <name type="scientific">Ramalina farinacea</name>
    <dbReference type="NCBI Taxonomy" id="258253"/>
    <lineage>
        <taxon>Eukaryota</taxon>
        <taxon>Fungi</taxon>
        <taxon>Dikarya</taxon>
        <taxon>Ascomycota</taxon>
        <taxon>Pezizomycotina</taxon>
        <taxon>Lecanoromycetes</taxon>
        <taxon>OSLEUM clade</taxon>
        <taxon>Lecanoromycetidae</taxon>
        <taxon>Lecanorales</taxon>
        <taxon>Lecanorineae</taxon>
        <taxon>Ramalinaceae</taxon>
        <taxon>Ramalina</taxon>
    </lineage>
</organism>
<dbReference type="CDD" id="cd19075">
    <property type="entry name" value="AKR_AKR7A1-5"/>
    <property type="match status" value="1"/>
</dbReference>
<dbReference type="PANTHER" id="PTHR43364:SF4">
    <property type="entry name" value="NAD(P)-LINKED OXIDOREDUCTASE SUPERFAMILY PROTEIN"/>
    <property type="match status" value="1"/>
</dbReference>
<dbReference type="AlphaFoldDB" id="A0AA43QRG4"/>
<dbReference type="InterPro" id="IPR020471">
    <property type="entry name" value="AKR"/>
</dbReference>
<proteinExistence type="predicted"/>
<dbReference type="Proteomes" id="UP001161017">
    <property type="component" value="Unassembled WGS sequence"/>
</dbReference>
<keyword evidence="1" id="KW-0560">Oxidoreductase</keyword>
<sequence length="334" mass="37050">MSSTGLAFVYGTDNIALWTAEDYNERIEILKKHDVKILDTASLYPRSEELLGEYNAPNHFIIHTKAPTLSPGTLSRQSIMDGIDKSLKDLRVDHVDTYYLHTPDPATPIEESLAAIRAIYAAGKFKHLGLSNFSPAETQIVHEIQARNNSVLPSIYQGNYNLLARGRETDLLPVLRKLGISFHAFSPIAAGFLTKTTGDLAPSNSEKIQGRFNADNPFSSGYREMYADKESLLTALEEWCVLAREVGMSQAELAYRWITWHSALKSENGDGLVVGARTAAQLEETLTNIEKGPLQASLVERIEKVWDPVKGEGPVSPWEDYIKPRMEAAMSAQA</sequence>
<protein>
    <recommendedName>
        <fullName evidence="2">NADP-dependent oxidoreductase domain-containing protein</fullName>
    </recommendedName>
</protein>
<evidence type="ECO:0000259" key="2">
    <source>
        <dbReference type="Pfam" id="PF00248"/>
    </source>
</evidence>
<dbReference type="SUPFAM" id="SSF51430">
    <property type="entry name" value="NAD(P)-linked oxidoreductase"/>
    <property type="match status" value="1"/>
</dbReference>
<dbReference type="InterPro" id="IPR023210">
    <property type="entry name" value="NADP_OxRdtase_dom"/>
</dbReference>
<dbReference type="InterPro" id="IPR050523">
    <property type="entry name" value="AKR_Detox_Biosynth"/>
</dbReference>
<dbReference type="Gene3D" id="3.20.20.100">
    <property type="entry name" value="NADP-dependent oxidoreductase domain"/>
    <property type="match status" value="1"/>
</dbReference>
<accession>A0AA43QRG4</accession>
<dbReference type="PRINTS" id="PR00069">
    <property type="entry name" value="ALDKETRDTASE"/>
</dbReference>
<feature type="domain" description="NADP-dependent oxidoreductase" evidence="2">
    <location>
        <begin position="11"/>
        <end position="306"/>
    </location>
</feature>
<name>A0AA43QRG4_9LECA</name>
<dbReference type="InterPro" id="IPR036812">
    <property type="entry name" value="NAD(P)_OxRdtase_dom_sf"/>
</dbReference>
<keyword evidence="4" id="KW-1185">Reference proteome</keyword>
<dbReference type="PANTHER" id="PTHR43364">
    <property type="entry name" value="NADH-SPECIFIC METHYLGLYOXAL REDUCTASE-RELATED"/>
    <property type="match status" value="1"/>
</dbReference>
<evidence type="ECO:0000313" key="3">
    <source>
        <dbReference type="EMBL" id="MDI1491286.1"/>
    </source>
</evidence>